<feature type="transmembrane region" description="Helical" evidence="1">
    <location>
        <begin position="6"/>
        <end position="27"/>
    </location>
</feature>
<feature type="transmembrane region" description="Helical" evidence="1">
    <location>
        <begin position="221"/>
        <end position="238"/>
    </location>
</feature>
<feature type="transmembrane region" description="Helical" evidence="1">
    <location>
        <begin position="159"/>
        <end position="183"/>
    </location>
</feature>
<keyword evidence="1" id="KW-1133">Transmembrane helix</keyword>
<proteinExistence type="predicted"/>
<evidence type="ECO:0000256" key="1">
    <source>
        <dbReference type="SAM" id="Phobius"/>
    </source>
</evidence>
<dbReference type="AlphaFoldDB" id="A0A9D1V596"/>
<dbReference type="Proteomes" id="UP000824193">
    <property type="component" value="Unassembled WGS sequence"/>
</dbReference>
<feature type="transmembrane region" description="Helical" evidence="1">
    <location>
        <begin position="39"/>
        <end position="57"/>
    </location>
</feature>
<keyword evidence="1" id="KW-0812">Transmembrane</keyword>
<keyword evidence="1" id="KW-0472">Membrane</keyword>
<feature type="transmembrane region" description="Helical" evidence="1">
    <location>
        <begin position="113"/>
        <end position="138"/>
    </location>
</feature>
<evidence type="ECO:0000313" key="2">
    <source>
        <dbReference type="EMBL" id="HIX06381.1"/>
    </source>
</evidence>
<name>A0A9D1V596_9FIRM</name>
<gene>
    <name evidence="2" type="ORF">H9865_09865</name>
</gene>
<comment type="caution">
    <text evidence="2">The sequence shown here is derived from an EMBL/GenBank/DDBJ whole genome shotgun (WGS) entry which is preliminary data.</text>
</comment>
<sequence length="239" mass="22732">MHRITAAIWMDLVPCLCTALGAGTVFLTGRRTAGPGRGATGLSAGIMLGAGLFGLLLPAAQSGGWPAALAGFFLGAAALTALGPLAGRVTRTGGAAGLVLASAFYNLPQGMAVGLAGATAAHGAGLAGALTFSLGLGLQNFPEGAALSLPLRAKGASRRMAFGAGAASGLVELAGAALAGALAVRLAPALPWLMGAAAGAMACTVARQLAPAALGEGGRGAAGAALGFGAMFALSTLLG</sequence>
<evidence type="ECO:0000313" key="3">
    <source>
        <dbReference type="Proteomes" id="UP000824193"/>
    </source>
</evidence>
<reference evidence="2" key="1">
    <citation type="journal article" date="2021" name="PeerJ">
        <title>Extensive microbial diversity within the chicken gut microbiome revealed by metagenomics and culture.</title>
        <authorList>
            <person name="Gilroy R."/>
            <person name="Ravi A."/>
            <person name="Getino M."/>
            <person name="Pursley I."/>
            <person name="Horton D.L."/>
            <person name="Alikhan N.F."/>
            <person name="Baker D."/>
            <person name="Gharbi K."/>
            <person name="Hall N."/>
            <person name="Watson M."/>
            <person name="Adriaenssens E.M."/>
            <person name="Foster-Nyarko E."/>
            <person name="Jarju S."/>
            <person name="Secka A."/>
            <person name="Antonio M."/>
            <person name="Oren A."/>
            <person name="Chaudhuri R.R."/>
            <person name="La Ragione R."/>
            <person name="Hildebrand F."/>
            <person name="Pallen M.J."/>
        </authorList>
    </citation>
    <scope>NUCLEOTIDE SEQUENCE</scope>
    <source>
        <strain evidence="2">2239</strain>
    </source>
</reference>
<accession>A0A9D1V596</accession>
<reference evidence="2" key="2">
    <citation type="submission" date="2021-04" db="EMBL/GenBank/DDBJ databases">
        <authorList>
            <person name="Gilroy R."/>
        </authorList>
    </citation>
    <scope>NUCLEOTIDE SEQUENCE</scope>
    <source>
        <strain evidence="2">2239</strain>
    </source>
</reference>
<organism evidence="2 3">
    <name type="scientific">Candidatus Allofournierella pullicola</name>
    <dbReference type="NCBI Taxonomy" id="2838596"/>
    <lineage>
        <taxon>Bacteria</taxon>
        <taxon>Bacillati</taxon>
        <taxon>Bacillota</taxon>
        <taxon>Clostridia</taxon>
        <taxon>Eubacteriales</taxon>
        <taxon>Oscillospiraceae</taxon>
        <taxon>Allofournierella</taxon>
    </lineage>
</organism>
<dbReference type="EMBL" id="DXFW01000034">
    <property type="protein sequence ID" value="HIX06381.1"/>
    <property type="molecule type" value="Genomic_DNA"/>
</dbReference>
<feature type="transmembrane region" description="Helical" evidence="1">
    <location>
        <begin position="63"/>
        <end position="82"/>
    </location>
</feature>
<protein>
    <submittedName>
        <fullName evidence="2">ZIP family metal transporter</fullName>
    </submittedName>
</protein>
<feature type="transmembrane region" description="Helical" evidence="1">
    <location>
        <begin position="189"/>
        <end position="209"/>
    </location>
</feature>